<dbReference type="EMBL" id="PDNV01000001">
    <property type="protein sequence ID" value="PLC55715.1"/>
    <property type="molecule type" value="Genomic_DNA"/>
</dbReference>
<dbReference type="Proteomes" id="UP000234328">
    <property type="component" value="Unassembled WGS sequence"/>
</dbReference>
<keyword evidence="1" id="KW-0812">Transmembrane</keyword>
<evidence type="ECO:0000313" key="2">
    <source>
        <dbReference type="EMBL" id="PLC55715.1"/>
    </source>
</evidence>
<proteinExistence type="predicted"/>
<name>A0A2N4UL56_9BURK</name>
<evidence type="ECO:0000313" key="3">
    <source>
        <dbReference type="Proteomes" id="UP000234328"/>
    </source>
</evidence>
<keyword evidence="1" id="KW-0472">Membrane</keyword>
<dbReference type="OrthoDB" id="9922445at2"/>
<keyword evidence="1" id="KW-1133">Transmembrane helix</keyword>
<feature type="transmembrane region" description="Helical" evidence="1">
    <location>
        <begin position="51"/>
        <end position="67"/>
    </location>
</feature>
<feature type="transmembrane region" description="Helical" evidence="1">
    <location>
        <begin position="73"/>
        <end position="91"/>
    </location>
</feature>
<evidence type="ECO:0000256" key="1">
    <source>
        <dbReference type="SAM" id="Phobius"/>
    </source>
</evidence>
<reference evidence="2 3" key="1">
    <citation type="submission" date="2017-10" db="EMBL/GenBank/DDBJ databases">
        <title>Two draft genome sequences of Pusillimonas sp. strains isolated from a nitrate- and radionuclide-contaminated groundwater in Russia.</title>
        <authorList>
            <person name="Grouzdev D.S."/>
            <person name="Tourova T.P."/>
            <person name="Goeva M.A."/>
            <person name="Babich T.L."/>
            <person name="Sokolova D.S."/>
            <person name="Abdullin R."/>
            <person name="Poltaraus A.B."/>
            <person name="Toshchakov S.V."/>
            <person name="Nazina T.N."/>
        </authorList>
    </citation>
    <scope>NUCLEOTIDE SEQUENCE [LARGE SCALE GENOMIC DNA]</scope>
    <source>
        <strain evidence="2 3">JR1/69-2-13</strain>
    </source>
</reference>
<comment type="caution">
    <text evidence="2">The sequence shown here is derived from an EMBL/GenBank/DDBJ whole genome shotgun (WGS) entry which is preliminary data.</text>
</comment>
<accession>A0A2N4UL56</accession>
<dbReference type="AlphaFoldDB" id="A0A2N4UL56"/>
<sequence length="122" mass="14097">MTDQEEYVPDFPEVPEDWLEDDAQVGRNNAQALEQLGEDLQYEKDRRREERFLFVAIITVLVDGYLFTTISNWSGPIVIGVIQLFGLAVYARHCGVQEVDQFIDRFLSFSPLHNRKSKEDSA</sequence>
<organism evidence="2 3">
    <name type="scientific">Pollutimonas nitritireducens</name>
    <dbReference type="NCBI Taxonomy" id="2045209"/>
    <lineage>
        <taxon>Bacteria</taxon>
        <taxon>Pseudomonadati</taxon>
        <taxon>Pseudomonadota</taxon>
        <taxon>Betaproteobacteria</taxon>
        <taxon>Burkholderiales</taxon>
        <taxon>Alcaligenaceae</taxon>
        <taxon>Pollutimonas</taxon>
    </lineage>
</organism>
<dbReference type="RefSeq" id="WP_102068198.1">
    <property type="nucleotide sequence ID" value="NZ_PDNV01000001.1"/>
</dbReference>
<protein>
    <recommendedName>
        <fullName evidence="4">2TM domain-containing protein</fullName>
    </recommendedName>
</protein>
<evidence type="ECO:0008006" key="4">
    <source>
        <dbReference type="Google" id="ProtNLM"/>
    </source>
</evidence>
<gene>
    <name evidence="2" type="ORF">CR155_01270</name>
</gene>
<keyword evidence="3" id="KW-1185">Reference proteome</keyword>